<accession>A0A401G798</accession>
<evidence type="ECO:0000256" key="1">
    <source>
        <dbReference type="SAM" id="MobiDB-lite"/>
    </source>
</evidence>
<organism evidence="2 3">
    <name type="scientific">Sparassis crispa</name>
    <dbReference type="NCBI Taxonomy" id="139825"/>
    <lineage>
        <taxon>Eukaryota</taxon>
        <taxon>Fungi</taxon>
        <taxon>Dikarya</taxon>
        <taxon>Basidiomycota</taxon>
        <taxon>Agaricomycotina</taxon>
        <taxon>Agaricomycetes</taxon>
        <taxon>Polyporales</taxon>
        <taxon>Sparassidaceae</taxon>
        <taxon>Sparassis</taxon>
    </lineage>
</organism>
<sequence length="49" mass="5791">MWALPSLDRMEMQKRMDAGNWRSVSEEWSGESKKYNSCNQPVVQQQSKE</sequence>
<comment type="caution">
    <text evidence="2">The sequence shown here is derived from an EMBL/GenBank/DDBJ whole genome shotgun (WGS) entry which is preliminary data.</text>
</comment>
<dbReference type="Proteomes" id="UP000287166">
    <property type="component" value="Unassembled WGS sequence"/>
</dbReference>
<keyword evidence="3" id="KW-1185">Reference proteome</keyword>
<dbReference type="AlphaFoldDB" id="A0A401G798"/>
<dbReference type="EMBL" id="BFAD01000001">
    <property type="protein sequence ID" value="GBE78045.1"/>
    <property type="molecule type" value="Genomic_DNA"/>
</dbReference>
<feature type="compositionally biased region" description="Polar residues" evidence="1">
    <location>
        <begin position="35"/>
        <end position="49"/>
    </location>
</feature>
<dbReference type="GeneID" id="38774962"/>
<dbReference type="RefSeq" id="XP_027608958.1">
    <property type="nucleotide sequence ID" value="XM_027753157.1"/>
</dbReference>
<feature type="region of interest" description="Disordered" evidence="1">
    <location>
        <begin position="30"/>
        <end position="49"/>
    </location>
</feature>
<evidence type="ECO:0000313" key="2">
    <source>
        <dbReference type="EMBL" id="GBE78045.1"/>
    </source>
</evidence>
<gene>
    <name evidence="2" type="ORF">SCP_0109270</name>
</gene>
<reference evidence="2 3" key="1">
    <citation type="journal article" date="2018" name="Sci. Rep.">
        <title>Genome sequence of the cauliflower mushroom Sparassis crispa (Hanabiratake) and its association with beneficial usage.</title>
        <authorList>
            <person name="Kiyama R."/>
            <person name="Furutani Y."/>
            <person name="Kawaguchi K."/>
            <person name="Nakanishi T."/>
        </authorList>
    </citation>
    <scope>NUCLEOTIDE SEQUENCE [LARGE SCALE GENOMIC DNA]</scope>
</reference>
<evidence type="ECO:0000313" key="3">
    <source>
        <dbReference type="Proteomes" id="UP000287166"/>
    </source>
</evidence>
<name>A0A401G798_9APHY</name>
<protein>
    <submittedName>
        <fullName evidence="2">Uncharacterized protein</fullName>
    </submittedName>
</protein>
<dbReference type="InParanoid" id="A0A401G798"/>
<proteinExistence type="predicted"/>